<protein>
    <submittedName>
        <fullName evidence="1">Uncharacterized protein</fullName>
    </submittedName>
</protein>
<comment type="caution">
    <text evidence="1">The sequence shown here is derived from an EMBL/GenBank/DDBJ whole genome shotgun (WGS) entry which is preliminary data.</text>
</comment>
<evidence type="ECO:0000313" key="2">
    <source>
        <dbReference type="Proteomes" id="UP000680279"/>
    </source>
</evidence>
<dbReference type="RefSeq" id="WP_212963838.1">
    <property type="nucleotide sequence ID" value="NZ_BOQT01000022.1"/>
</dbReference>
<sequence length="57" mass="6316">MIEEFVQAKYLGCKEGLFIKPLDGCGINLPDLKDGDEYIFTATTEAIKDKFGDLTLS</sequence>
<name>A0ABQ4KAX4_9BACI</name>
<dbReference type="EMBL" id="BOQT01000022">
    <property type="protein sequence ID" value="GIN22883.1"/>
    <property type="molecule type" value="Genomic_DNA"/>
</dbReference>
<organism evidence="1 2">
    <name type="scientific">Siminovitchia fordii</name>
    <dbReference type="NCBI Taxonomy" id="254759"/>
    <lineage>
        <taxon>Bacteria</taxon>
        <taxon>Bacillati</taxon>
        <taxon>Bacillota</taxon>
        <taxon>Bacilli</taxon>
        <taxon>Bacillales</taxon>
        <taxon>Bacillaceae</taxon>
        <taxon>Siminovitchia</taxon>
    </lineage>
</organism>
<reference evidence="1 2" key="1">
    <citation type="submission" date="2021-03" db="EMBL/GenBank/DDBJ databases">
        <title>Antimicrobial resistance genes in bacteria isolated from Japanese honey, and their potential for conferring macrolide and lincosamide resistance in the American foulbrood pathogen Paenibacillus larvae.</title>
        <authorList>
            <person name="Okamoto M."/>
            <person name="Kumagai M."/>
            <person name="Kanamori H."/>
            <person name="Takamatsu D."/>
        </authorList>
    </citation>
    <scope>NUCLEOTIDE SEQUENCE [LARGE SCALE GENOMIC DNA]</scope>
    <source>
        <strain evidence="1 2">J1TS3</strain>
    </source>
</reference>
<accession>A0ABQ4KAX4</accession>
<dbReference type="Proteomes" id="UP000680279">
    <property type="component" value="Unassembled WGS sequence"/>
</dbReference>
<evidence type="ECO:0000313" key="1">
    <source>
        <dbReference type="EMBL" id="GIN22883.1"/>
    </source>
</evidence>
<proteinExistence type="predicted"/>
<gene>
    <name evidence="1" type="ORF">J1TS3_40170</name>
</gene>
<keyword evidence="2" id="KW-1185">Reference proteome</keyword>